<dbReference type="SUPFAM" id="SSF48452">
    <property type="entry name" value="TPR-like"/>
    <property type="match status" value="1"/>
</dbReference>
<evidence type="ECO:0000259" key="7">
    <source>
        <dbReference type="Pfam" id="PF07980"/>
    </source>
</evidence>
<evidence type="ECO:0000256" key="4">
    <source>
        <dbReference type="ARBA" id="ARBA00023136"/>
    </source>
</evidence>
<dbReference type="Pfam" id="PF14322">
    <property type="entry name" value="SusD-like_3"/>
    <property type="match status" value="1"/>
</dbReference>
<protein>
    <submittedName>
        <fullName evidence="9">RagB/SusD family nutrient uptake outer membrane protein</fullName>
    </submittedName>
</protein>
<feature type="chain" id="PRO_5042544112" evidence="6">
    <location>
        <begin position="21"/>
        <end position="612"/>
    </location>
</feature>
<gene>
    <name evidence="9" type="ORF">P0Y49_10630</name>
</gene>
<dbReference type="Pfam" id="PF07980">
    <property type="entry name" value="SusD_RagB"/>
    <property type="match status" value="1"/>
</dbReference>
<feature type="domain" description="RagB/SusD" evidence="7">
    <location>
        <begin position="288"/>
        <end position="541"/>
    </location>
</feature>
<keyword evidence="3 6" id="KW-0732">Signal</keyword>
<dbReference type="GO" id="GO:0009279">
    <property type="term" value="C:cell outer membrane"/>
    <property type="evidence" value="ECO:0007669"/>
    <property type="project" value="UniProtKB-SubCell"/>
</dbReference>
<dbReference type="PROSITE" id="PS51257">
    <property type="entry name" value="PROKAR_LIPOPROTEIN"/>
    <property type="match status" value="1"/>
</dbReference>
<evidence type="ECO:0000313" key="10">
    <source>
        <dbReference type="Proteomes" id="UP001214530"/>
    </source>
</evidence>
<feature type="domain" description="SusD-like N-terminal" evidence="8">
    <location>
        <begin position="95"/>
        <end position="231"/>
    </location>
</feature>
<evidence type="ECO:0000313" key="9">
    <source>
        <dbReference type="EMBL" id="WEK21592.1"/>
    </source>
</evidence>
<evidence type="ECO:0000256" key="2">
    <source>
        <dbReference type="ARBA" id="ARBA00006275"/>
    </source>
</evidence>
<evidence type="ECO:0000256" key="1">
    <source>
        <dbReference type="ARBA" id="ARBA00004442"/>
    </source>
</evidence>
<dbReference type="InterPro" id="IPR012944">
    <property type="entry name" value="SusD_RagB_dom"/>
</dbReference>
<dbReference type="AlphaFoldDB" id="A0AAJ5WBM4"/>
<accession>A0AAJ5WBM4</accession>
<sequence length="612" mass="69389">MKYYTKIIYGLVMVSALLTACNKDILDRPQLNNPTDNNYWRSETDVRLFANGFYTNYFVGYNSGYGVDYAPVRGYTFSDDLTGKNAQTNFESIAPATRASTSETAAWLDTYTGPTWNFSWVRKSNIFIDRLENVAKPKLTPEAYNHWMAVARFFRGFEYSRLVSVFGDVPYFDKVVGDTEFDLMYKDRDNRGLVMDKVYDDFKFVLANIRVNDGKNVLNKDITAAFISRFMLFEGTFQHYHNLDATRAKKYLELAAEAAQIVINGGQYNFTSDFKSLFTSENLATNKEVIMYRAYSAALGVTHSIGTYQNGTDAMGVNANLALIKSFICNDGRVWQNSTTNSANSFSIADLVKTRDPRFEASFIDKAYTVSSTLLYGNKFASREAISYVGKAYPPAWTGSTNTSAAPVMRLAEVVLNWIEAKAILAEFHQGPAITQSDLDKSINAIRNRPLDATAITKGVKKTAPLIIGVYPSDPSRDGDVSPLIWEIRRERHMEFVFEHTRLLDLKRWKKIRYMDFNTNQDCFLGPWVNIETETPGYLTKSYEGKVRVKKLDGTVVTYNGANKTDLIGFWMVENVQNRNAFGDEVYMAPVGRAQIVEYKEKGFTLSQTVNW</sequence>
<keyword evidence="4" id="KW-0472">Membrane</keyword>
<comment type="similarity">
    <text evidence="2">Belongs to the SusD family.</text>
</comment>
<evidence type="ECO:0000259" key="8">
    <source>
        <dbReference type="Pfam" id="PF14322"/>
    </source>
</evidence>
<evidence type="ECO:0000256" key="5">
    <source>
        <dbReference type="ARBA" id="ARBA00023237"/>
    </source>
</evidence>
<dbReference type="EMBL" id="CP119313">
    <property type="protein sequence ID" value="WEK21592.1"/>
    <property type="molecule type" value="Genomic_DNA"/>
</dbReference>
<feature type="signal peptide" evidence="6">
    <location>
        <begin position="1"/>
        <end position="20"/>
    </location>
</feature>
<comment type="subcellular location">
    <subcellularLocation>
        <location evidence="1">Cell outer membrane</location>
    </subcellularLocation>
</comment>
<proteinExistence type="inferred from homology"/>
<keyword evidence="5" id="KW-0998">Cell outer membrane</keyword>
<dbReference type="InterPro" id="IPR033985">
    <property type="entry name" value="SusD-like_N"/>
</dbReference>
<evidence type="ECO:0000256" key="3">
    <source>
        <dbReference type="ARBA" id="ARBA00022729"/>
    </source>
</evidence>
<dbReference type="Gene3D" id="1.25.40.390">
    <property type="match status" value="1"/>
</dbReference>
<dbReference type="Proteomes" id="UP001214530">
    <property type="component" value="Chromosome"/>
</dbReference>
<organism evidence="9 10">
    <name type="scientific">Candidatus Pedobacter colombiensis</name>
    <dbReference type="NCBI Taxonomy" id="3121371"/>
    <lineage>
        <taxon>Bacteria</taxon>
        <taxon>Pseudomonadati</taxon>
        <taxon>Bacteroidota</taxon>
        <taxon>Sphingobacteriia</taxon>
        <taxon>Sphingobacteriales</taxon>
        <taxon>Sphingobacteriaceae</taxon>
        <taxon>Pedobacter</taxon>
    </lineage>
</organism>
<evidence type="ECO:0000256" key="6">
    <source>
        <dbReference type="SAM" id="SignalP"/>
    </source>
</evidence>
<name>A0AAJ5WBM4_9SPHI</name>
<dbReference type="InterPro" id="IPR011990">
    <property type="entry name" value="TPR-like_helical_dom_sf"/>
</dbReference>
<reference evidence="9" key="1">
    <citation type="submission" date="2023-03" db="EMBL/GenBank/DDBJ databases">
        <title>Andean soil-derived lignocellulolytic bacterial consortium as a source of novel taxa and putative plastic-active enzymes.</title>
        <authorList>
            <person name="Diaz-Garcia L."/>
            <person name="Chuvochina M."/>
            <person name="Feuerriegel G."/>
            <person name="Bunk B."/>
            <person name="Sproer C."/>
            <person name="Streit W.R."/>
            <person name="Rodriguez L.M."/>
            <person name="Overmann J."/>
            <person name="Jimenez D.J."/>
        </authorList>
    </citation>
    <scope>NUCLEOTIDE SEQUENCE</scope>
    <source>
        <strain evidence="9">MAG 3858</strain>
    </source>
</reference>